<dbReference type="Proteomes" id="UP000298030">
    <property type="component" value="Unassembled WGS sequence"/>
</dbReference>
<evidence type="ECO:0000313" key="2">
    <source>
        <dbReference type="Proteomes" id="UP000298030"/>
    </source>
</evidence>
<protein>
    <recommendedName>
        <fullName evidence="3">Hypervirulence associated protein TUDOR domain-containing protein</fullName>
    </recommendedName>
</protein>
<proteinExistence type="predicted"/>
<reference evidence="1 2" key="1">
    <citation type="journal article" date="2019" name="Nat. Ecol. Evol.">
        <title>Megaphylogeny resolves global patterns of mushroom evolution.</title>
        <authorList>
            <person name="Varga T."/>
            <person name="Krizsan K."/>
            <person name="Foldi C."/>
            <person name="Dima B."/>
            <person name="Sanchez-Garcia M."/>
            <person name="Sanchez-Ramirez S."/>
            <person name="Szollosi G.J."/>
            <person name="Szarkandi J.G."/>
            <person name="Papp V."/>
            <person name="Albert L."/>
            <person name="Andreopoulos W."/>
            <person name="Angelini C."/>
            <person name="Antonin V."/>
            <person name="Barry K.W."/>
            <person name="Bougher N.L."/>
            <person name="Buchanan P."/>
            <person name="Buyck B."/>
            <person name="Bense V."/>
            <person name="Catcheside P."/>
            <person name="Chovatia M."/>
            <person name="Cooper J."/>
            <person name="Damon W."/>
            <person name="Desjardin D."/>
            <person name="Finy P."/>
            <person name="Geml J."/>
            <person name="Haridas S."/>
            <person name="Hughes K."/>
            <person name="Justo A."/>
            <person name="Karasinski D."/>
            <person name="Kautmanova I."/>
            <person name="Kiss B."/>
            <person name="Kocsube S."/>
            <person name="Kotiranta H."/>
            <person name="LaButti K.M."/>
            <person name="Lechner B.E."/>
            <person name="Liimatainen K."/>
            <person name="Lipzen A."/>
            <person name="Lukacs Z."/>
            <person name="Mihaltcheva S."/>
            <person name="Morgado L.N."/>
            <person name="Niskanen T."/>
            <person name="Noordeloos M.E."/>
            <person name="Ohm R.A."/>
            <person name="Ortiz-Santana B."/>
            <person name="Ovrebo C."/>
            <person name="Racz N."/>
            <person name="Riley R."/>
            <person name="Savchenko A."/>
            <person name="Shiryaev A."/>
            <person name="Soop K."/>
            <person name="Spirin V."/>
            <person name="Szebenyi C."/>
            <person name="Tomsovsky M."/>
            <person name="Tulloss R.E."/>
            <person name="Uehling J."/>
            <person name="Grigoriev I.V."/>
            <person name="Vagvolgyi C."/>
            <person name="Papp T."/>
            <person name="Martin F.M."/>
            <person name="Miettinen O."/>
            <person name="Hibbett D.S."/>
            <person name="Nagy L.G."/>
        </authorList>
    </citation>
    <scope>NUCLEOTIDE SEQUENCE [LARGE SCALE GENOMIC DNA]</scope>
    <source>
        <strain evidence="1 2">FP101781</strain>
    </source>
</reference>
<gene>
    <name evidence="1" type="ORF">FA13DRAFT_1745623</name>
</gene>
<dbReference type="EMBL" id="QPFP01000244">
    <property type="protein sequence ID" value="TEB18564.1"/>
    <property type="molecule type" value="Genomic_DNA"/>
</dbReference>
<name>A0A4Y7SB38_COPMI</name>
<comment type="caution">
    <text evidence="1">The sequence shown here is derived from an EMBL/GenBank/DDBJ whole genome shotgun (WGS) entry which is preliminary data.</text>
</comment>
<dbReference type="AlphaFoldDB" id="A0A4Y7SB38"/>
<evidence type="ECO:0008006" key="3">
    <source>
        <dbReference type="Google" id="ProtNLM"/>
    </source>
</evidence>
<keyword evidence="2" id="KW-1185">Reference proteome</keyword>
<evidence type="ECO:0000313" key="1">
    <source>
        <dbReference type="EMBL" id="TEB18564.1"/>
    </source>
</evidence>
<sequence length="81" mass="8627">MSPASSSVRLIHRSQYSVKEEVTIESGAYKGTLVGSSGTVIELKESAGRGWLYTVHTKQGATIKNIAEEDLCPSADEAKGN</sequence>
<organism evidence="1 2">
    <name type="scientific">Coprinellus micaceus</name>
    <name type="common">Glistening ink-cap mushroom</name>
    <name type="synonym">Coprinus micaceus</name>
    <dbReference type="NCBI Taxonomy" id="71717"/>
    <lineage>
        <taxon>Eukaryota</taxon>
        <taxon>Fungi</taxon>
        <taxon>Dikarya</taxon>
        <taxon>Basidiomycota</taxon>
        <taxon>Agaricomycotina</taxon>
        <taxon>Agaricomycetes</taxon>
        <taxon>Agaricomycetidae</taxon>
        <taxon>Agaricales</taxon>
        <taxon>Agaricineae</taxon>
        <taxon>Psathyrellaceae</taxon>
        <taxon>Coprinellus</taxon>
    </lineage>
</organism>
<accession>A0A4Y7SB38</accession>